<dbReference type="SUPFAM" id="SSF57850">
    <property type="entry name" value="RING/U-box"/>
    <property type="match status" value="2"/>
</dbReference>
<evidence type="ECO:0000313" key="7">
    <source>
        <dbReference type="Proteomes" id="UP001318040"/>
    </source>
</evidence>
<dbReference type="CDD" id="cd16677">
    <property type="entry name" value="RING-H2_RNF32_rpt1"/>
    <property type="match status" value="1"/>
</dbReference>
<dbReference type="PANTHER" id="PTHR14991:SF0">
    <property type="entry name" value="RING FINGER PROTEIN 32"/>
    <property type="match status" value="1"/>
</dbReference>
<evidence type="ECO:0000256" key="3">
    <source>
        <dbReference type="ARBA" id="ARBA00022833"/>
    </source>
</evidence>
<evidence type="ECO:0000259" key="6">
    <source>
        <dbReference type="PROSITE" id="PS50089"/>
    </source>
</evidence>
<feature type="region of interest" description="Disordered" evidence="5">
    <location>
        <begin position="315"/>
        <end position="378"/>
    </location>
</feature>
<organism evidence="7 8">
    <name type="scientific">Petromyzon marinus</name>
    <name type="common">Sea lamprey</name>
    <dbReference type="NCBI Taxonomy" id="7757"/>
    <lineage>
        <taxon>Eukaryota</taxon>
        <taxon>Metazoa</taxon>
        <taxon>Chordata</taxon>
        <taxon>Craniata</taxon>
        <taxon>Vertebrata</taxon>
        <taxon>Cyclostomata</taxon>
        <taxon>Hyperoartia</taxon>
        <taxon>Petromyzontiformes</taxon>
        <taxon>Petromyzontidae</taxon>
        <taxon>Petromyzon</taxon>
    </lineage>
</organism>
<name>A0AAJ7TNN4_PETMA</name>
<dbReference type="PROSITE" id="PS50089">
    <property type="entry name" value="ZF_RING_2"/>
    <property type="match status" value="2"/>
</dbReference>
<dbReference type="KEGG" id="pmrn:116948559"/>
<sequence>MAAPRTSHRGGDSNPATVKGLSAALVAMAMQDHIARDLGLTRALTRPRVPPGPRLRQRGQGGPEGGPSRGSGRGPREGLSGGPDEEREYVLGPRAPPLTLAQRLCLVPAPQGTALSQEEWRTVKSRSAQRELFSLPCVICREELGAHTQVLLSCSHVFHQECVEALERVARCRRCPVCRVSPYEARVVHDASRLYRHKCATRLQAWWRGVSVRARFRHLRESVPPRDPSLRRRFYENKLLVLGERLVRACDSGVDAFLREMEVERERRAQQSEEASASWDWERIEATALARDPRLCPICLTPLWLLAQEASGGARPLQQHGAVGATKGRGRGSAAPQRGGAAVTERRKQKPGTRRGAARTPAALIPAGPPACPQARPSALTPAGAPPVLLSCAHVYHDACLEALEGFSVGVLRLCPLCRAPYSKRVLRDPREGRQGGLLPRDPRESVTTPPPLDDAVTTLIPHQVVQSVAE</sequence>
<dbReference type="Proteomes" id="UP001318040">
    <property type="component" value="Chromosome 34"/>
</dbReference>
<dbReference type="Gene3D" id="3.30.40.10">
    <property type="entry name" value="Zinc/RING finger domain, C3HC4 (zinc finger)"/>
    <property type="match status" value="2"/>
</dbReference>
<evidence type="ECO:0000256" key="4">
    <source>
        <dbReference type="PROSITE-ProRule" id="PRU00175"/>
    </source>
</evidence>
<keyword evidence="1" id="KW-0479">Metal-binding</keyword>
<dbReference type="SMART" id="SM00184">
    <property type="entry name" value="RING"/>
    <property type="match status" value="2"/>
</dbReference>
<dbReference type="CTD" id="140545"/>
<accession>A0AAJ7TNN4</accession>
<feature type="region of interest" description="Disordered" evidence="5">
    <location>
        <begin position="429"/>
        <end position="457"/>
    </location>
</feature>
<dbReference type="RefSeq" id="XP_032821215.1">
    <property type="nucleotide sequence ID" value="XM_032965324.1"/>
</dbReference>
<feature type="compositionally biased region" description="Basic residues" evidence="5">
    <location>
        <begin position="347"/>
        <end position="357"/>
    </location>
</feature>
<feature type="domain" description="RING-type" evidence="6">
    <location>
        <begin position="137"/>
        <end position="179"/>
    </location>
</feature>
<keyword evidence="2 4" id="KW-0863">Zinc-finger</keyword>
<dbReference type="PANTHER" id="PTHR14991">
    <property type="entry name" value="RING FINGER PROTEIN 32"/>
    <property type="match status" value="1"/>
</dbReference>
<dbReference type="AlphaFoldDB" id="A0AAJ7TNN4"/>
<proteinExistence type="predicted"/>
<dbReference type="InterPro" id="IPR042862">
    <property type="entry name" value="RNF32"/>
</dbReference>
<feature type="domain" description="RING-type" evidence="6">
    <location>
        <begin position="372"/>
        <end position="419"/>
    </location>
</feature>
<evidence type="ECO:0000256" key="2">
    <source>
        <dbReference type="ARBA" id="ARBA00022771"/>
    </source>
</evidence>
<gene>
    <name evidence="8" type="primary">RNF32</name>
</gene>
<dbReference type="InterPro" id="IPR013083">
    <property type="entry name" value="Znf_RING/FYVE/PHD"/>
</dbReference>
<protein>
    <submittedName>
        <fullName evidence="8">RING finger protein 32</fullName>
    </submittedName>
</protein>
<dbReference type="Pfam" id="PF13639">
    <property type="entry name" value="zf-RING_2"/>
    <property type="match status" value="1"/>
</dbReference>
<dbReference type="PROSITE" id="PS50096">
    <property type="entry name" value="IQ"/>
    <property type="match status" value="1"/>
</dbReference>
<feature type="region of interest" description="Disordered" evidence="5">
    <location>
        <begin position="39"/>
        <end position="90"/>
    </location>
</feature>
<evidence type="ECO:0000256" key="5">
    <source>
        <dbReference type="SAM" id="MobiDB-lite"/>
    </source>
</evidence>
<dbReference type="GO" id="GO:0008270">
    <property type="term" value="F:zinc ion binding"/>
    <property type="evidence" value="ECO:0007669"/>
    <property type="project" value="UniProtKB-KW"/>
</dbReference>
<reference evidence="8" key="1">
    <citation type="submission" date="2025-08" db="UniProtKB">
        <authorList>
            <consortium name="RefSeq"/>
        </authorList>
    </citation>
    <scope>IDENTIFICATION</scope>
    <source>
        <tissue evidence="8">Sperm</tissue>
    </source>
</reference>
<evidence type="ECO:0000256" key="1">
    <source>
        <dbReference type="ARBA" id="ARBA00022723"/>
    </source>
</evidence>
<dbReference type="InterPro" id="IPR001841">
    <property type="entry name" value="Znf_RING"/>
</dbReference>
<evidence type="ECO:0000313" key="8">
    <source>
        <dbReference type="RefSeq" id="XP_032821215.1"/>
    </source>
</evidence>
<keyword evidence="3" id="KW-0862">Zinc</keyword>
<feature type="compositionally biased region" description="Gly residues" evidence="5">
    <location>
        <begin position="59"/>
        <end position="73"/>
    </location>
</feature>
<keyword evidence="7" id="KW-1185">Reference proteome</keyword>